<evidence type="ECO:0000313" key="4">
    <source>
        <dbReference type="EMBL" id="MBB5691199.1"/>
    </source>
</evidence>
<evidence type="ECO:0000256" key="3">
    <source>
        <dbReference type="SAM" id="MobiDB-lite"/>
    </source>
</evidence>
<dbReference type="InterPro" id="IPR050557">
    <property type="entry name" value="RTX_toxin/Mannuronan_C5-epim"/>
</dbReference>
<evidence type="ECO:0000313" key="5">
    <source>
        <dbReference type="Proteomes" id="UP000562254"/>
    </source>
</evidence>
<dbReference type="GO" id="GO:0005576">
    <property type="term" value="C:extracellular region"/>
    <property type="evidence" value="ECO:0007669"/>
    <property type="project" value="UniProtKB-SubCell"/>
</dbReference>
<evidence type="ECO:0000256" key="1">
    <source>
        <dbReference type="ARBA" id="ARBA00004613"/>
    </source>
</evidence>
<accession>A0A840XX59</accession>
<dbReference type="SUPFAM" id="SSF51120">
    <property type="entry name" value="beta-Roll"/>
    <property type="match status" value="4"/>
</dbReference>
<dbReference type="Proteomes" id="UP000562254">
    <property type="component" value="Unassembled WGS sequence"/>
</dbReference>
<feature type="region of interest" description="Disordered" evidence="3">
    <location>
        <begin position="372"/>
        <end position="402"/>
    </location>
</feature>
<keyword evidence="5" id="KW-1185">Reference proteome</keyword>
<sequence length="1425" mass="144700">MSGTVIQPQAPVAAVGEIVGVTFQNAGASTLAAGIATFGQAFVAGDLPAGSTLMARIGATLVPVQVDAKTFHPDGSVSFAVLSLARPALAAGESLQVLLRPAEATAAPAINLDTALAGRSFVVEITPQGGATQSIDVLAILRDAVAKGTASYWQQGPLATEARVSVDLPGSQRLVFDVTAYAGGGYSVQAQFNNDEAMGPTGGTVTYTAVVRMDGREVDRQSVTQAQYQNWRELYASNETDGGQGIGAPTRGWLNIQHDIPYLQETGAIARYDLDFGIAETKLADWATQMQSASWGQPLSANGVTQYMPMTGGRDDIGITTAANTAWLISQDARAAAFALGQAEAATAVPWNFWDAANGTWLNTDNYPRLWTDPRGGTGTPGDPNSRGLTQQVSTTTGWSPDRAHQPDLSFVPYLLTGDRAILDTVYAQASFSIMGLWPDPRLQGEGIVVNGNQVRSSAWALRQVQNAAWAAPEGSAEQAYFQEIADRNWAWLVEQIPSWTAMQGEAYGWLPGAYGTAGALAPWQQDYFASTAIAAASRGNADAMTFLQWQTNFLVGRFMQGQNGFAAHDGAAYNIAISPTNSNQPYTTWAEIGAATVARGMSNGTGWSQSNGEYARLAGSTLAGIYLLTGNEDALNAFRMLVNDGAPGMTAATYAIAPQYALSLVDELSGIVKGTAGDDVMERSAAGGVLDFDLGAGKDVLALGPGNDMAMVRNAETVLGGAGNDAVTVIGAEGGTFVDLGSGTDTLSLLGGTVTVSGAERIVGLGMADDVVLMDRLLADSPVVDLGAGADRLRLAPGDNVARVANVETVLGGTGRDDVTVLAASPGSLFDLGAGLDVLRLAGSGSLSVRAAGVETILGGAASESVTLLTAITDGLVSLGAGSDTLQLGNFANKALVEGVETILGGTGADWVILQSAALPGTLVDLGAGNDTLRLGVFNNTVTVRNVETIIGSGLADVVTLGTAADGTVVSLGVGQDRLNLANGTNRVTANLVETVIGGTGADDVTFGAATALASFVDLGAGADILRLANGANTVTVANVETVLGGTGRDDVTVLAASPGSLFDLGAGLDVLRLAGSGSLSVRAAGVETILGGAANESVTLLTAITDGLVSLGAGSDTLQLGNFANKALVEGVETILGGTGADWVILQSAALPGTLVDLGAGNDTLRLGVFNNTVTVRNVETIIGSGLADVVTLGTAADGTVVSLGAGQDRLNLANGANRVTANLVETVIGGTGADDVTFGTATMLASFVDLGAGADILRLANGANTVTVANVETVLGGSGEDRITVTGSVGARIEGRGGSDLIAGGAGADTIIGGAGADTMSGGGGADWFIFEAGDSSLSSPDVILDFLASQGDRLIVAGRDMHDYVARGEAAFAPGGGPQMRFIEATGRAEFDIDGNGTADLAIILQAGMTTALRQAPGDFA</sequence>
<dbReference type="PROSITE" id="PS00330">
    <property type="entry name" value="HEMOLYSIN_CALCIUM"/>
    <property type="match status" value="1"/>
</dbReference>
<feature type="compositionally biased region" description="Polar residues" evidence="3">
    <location>
        <begin position="387"/>
        <end position="399"/>
    </location>
</feature>
<comment type="caution">
    <text evidence="4">The sequence shown here is derived from an EMBL/GenBank/DDBJ whole genome shotgun (WGS) entry which is preliminary data.</text>
</comment>
<name>A0A840XX59_9PROT</name>
<dbReference type="PRINTS" id="PR00313">
    <property type="entry name" value="CABNDNGRPT"/>
</dbReference>
<dbReference type="InterPro" id="IPR018511">
    <property type="entry name" value="Hemolysin-typ_Ca-bd_CS"/>
</dbReference>
<gene>
    <name evidence="4" type="ORF">FHS88_003351</name>
</gene>
<dbReference type="Gene3D" id="2.160.20.160">
    <property type="match status" value="2"/>
</dbReference>
<dbReference type="InterPro" id="IPR001343">
    <property type="entry name" value="Hemolysn_Ca-bd"/>
</dbReference>
<dbReference type="EMBL" id="JACIJE010000010">
    <property type="protein sequence ID" value="MBB5691199.1"/>
    <property type="molecule type" value="Genomic_DNA"/>
</dbReference>
<organism evidence="4 5">
    <name type="scientific">Neoroseomonas alkaliterrae</name>
    <dbReference type="NCBI Taxonomy" id="1452450"/>
    <lineage>
        <taxon>Bacteria</taxon>
        <taxon>Pseudomonadati</taxon>
        <taxon>Pseudomonadota</taxon>
        <taxon>Alphaproteobacteria</taxon>
        <taxon>Acetobacterales</taxon>
        <taxon>Acetobacteraceae</taxon>
        <taxon>Neoroseomonas</taxon>
    </lineage>
</organism>
<proteinExistence type="predicted"/>
<reference evidence="4 5" key="1">
    <citation type="submission" date="2020-08" db="EMBL/GenBank/DDBJ databases">
        <title>Genomic Encyclopedia of Type Strains, Phase IV (KMG-IV): sequencing the most valuable type-strain genomes for metagenomic binning, comparative biology and taxonomic classification.</title>
        <authorList>
            <person name="Goeker M."/>
        </authorList>
    </citation>
    <scope>NUCLEOTIDE SEQUENCE [LARGE SCALE GENOMIC DNA]</scope>
    <source>
        <strain evidence="4 5">DSM 25895</strain>
    </source>
</reference>
<comment type="subcellular location">
    <subcellularLocation>
        <location evidence="1">Secreted</location>
    </subcellularLocation>
</comment>
<dbReference type="PANTHER" id="PTHR38340:SF1">
    <property type="entry name" value="S-LAYER PROTEIN"/>
    <property type="match status" value="1"/>
</dbReference>
<dbReference type="Gene3D" id="2.150.10.10">
    <property type="entry name" value="Serralysin-like metalloprotease, C-terminal"/>
    <property type="match status" value="1"/>
</dbReference>
<dbReference type="Pfam" id="PF00353">
    <property type="entry name" value="HemolysinCabind"/>
    <property type="match status" value="1"/>
</dbReference>
<dbReference type="InterPro" id="IPR011049">
    <property type="entry name" value="Serralysin-like_metalloprot_C"/>
</dbReference>
<keyword evidence="2" id="KW-0964">Secreted</keyword>
<dbReference type="RefSeq" id="WP_184486589.1">
    <property type="nucleotide sequence ID" value="NZ_JAAEDJ010000072.1"/>
</dbReference>
<dbReference type="GO" id="GO:0005509">
    <property type="term" value="F:calcium ion binding"/>
    <property type="evidence" value="ECO:0007669"/>
    <property type="project" value="InterPro"/>
</dbReference>
<dbReference type="PANTHER" id="PTHR38340">
    <property type="entry name" value="S-LAYER PROTEIN"/>
    <property type="match status" value="1"/>
</dbReference>
<protein>
    <submittedName>
        <fullName evidence="4">Ca2+-binding RTX toxin-like protein</fullName>
    </submittedName>
</protein>
<evidence type="ECO:0000256" key="2">
    <source>
        <dbReference type="ARBA" id="ARBA00022525"/>
    </source>
</evidence>